<evidence type="ECO:0000313" key="1">
    <source>
        <dbReference type="EMBL" id="BBD73629.1"/>
    </source>
</evidence>
<gene>
    <name evidence="2" type="ORF">GCM10007116_19170</name>
    <name evidence="1" type="ORF">HS1genome_2018</name>
</gene>
<keyword evidence="3" id="KW-1185">Reference proteome</keyword>
<reference evidence="2" key="4">
    <citation type="submission" date="2020-09" db="EMBL/GenBank/DDBJ databases">
        <authorList>
            <person name="Sun Q."/>
            <person name="Ohkuma M."/>
        </authorList>
    </citation>
    <scope>NUCLEOTIDE SEQUENCE</scope>
    <source>
        <strain evidence="2">JCM 31740</strain>
    </source>
</reference>
<dbReference type="EMBL" id="BMQS01000021">
    <property type="protein sequence ID" value="GGU02197.1"/>
    <property type="molecule type" value="Genomic_DNA"/>
</dbReference>
<evidence type="ECO:0000313" key="3">
    <source>
        <dbReference type="Proteomes" id="UP000276741"/>
    </source>
</evidence>
<reference evidence="2" key="1">
    <citation type="journal article" date="2014" name="Int. J. Syst. Evol. Microbiol.">
        <title>Complete genome sequence of Corynebacterium casei LMG S-19264T (=DSM 44701T), isolated from a smear-ripened cheese.</title>
        <authorList>
            <consortium name="US DOE Joint Genome Institute (JGI-PGF)"/>
            <person name="Walter F."/>
            <person name="Albersmeier A."/>
            <person name="Kalinowski J."/>
            <person name="Ruckert C."/>
        </authorList>
    </citation>
    <scope>NUCLEOTIDE SEQUENCE</scope>
    <source>
        <strain evidence="2">JCM 31740</strain>
    </source>
</reference>
<dbReference type="Proteomes" id="UP000616143">
    <property type="component" value="Unassembled WGS sequence"/>
</dbReference>
<dbReference type="KEGG" id="sacd:HS1genome_2018"/>
<organism evidence="1 3">
    <name type="scientific">Sulfodiicoccus acidiphilus</name>
    <dbReference type="NCBI Taxonomy" id="1670455"/>
    <lineage>
        <taxon>Archaea</taxon>
        <taxon>Thermoproteota</taxon>
        <taxon>Thermoprotei</taxon>
        <taxon>Sulfolobales</taxon>
        <taxon>Sulfolobaceae</taxon>
        <taxon>Sulfodiicoccus</taxon>
    </lineage>
</organism>
<sequence>MTDWNQAALIVDNLSRDVLRALHFPQEGDDSFKPPTVSGISTSLNVSFSAVASKLREMRETGLIPKKLSMAINGAYIKRTEYLLLGLVDRRGASEVEEAMRTDPPRYVLTFHRANMGTPNTAIVLVFELLAEETELEARARELERSFPSLRLLPGRAQRLEFPTIEPSDSYEKRVVRNLSVAGSFERRVLRALWEDTDSTVPELTDKVGGKSYRTVKRVLDAMVRVRAFWLFPEIDSAAMQDGSMFAITVQLEGSSRDGTIMLLKELLRDDYVMYRDYYADTVPFGCVYRSRREYESILNRLNSSGLHFVVFDDFRGFSTKNCPLD</sequence>
<evidence type="ECO:0000313" key="2">
    <source>
        <dbReference type="EMBL" id="GGU02197.1"/>
    </source>
</evidence>
<dbReference type="AlphaFoldDB" id="A0A348B627"/>
<reference evidence="1" key="3">
    <citation type="journal article" date="2019" name="BMC Res. Notes">
        <title>Complete genome sequence of the Sulfodiicoccus acidiphilus strain HS-1T, the first crenarchaeon that lacks polB3, isolated from an acidic hot spring in Ohwaku-dani, Hakone, Japan.</title>
        <authorList>
            <person name="Sakai H.D."/>
            <person name="Kurosawa N."/>
        </authorList>
    </citation>
    <scope>NUCLEOTIDE SEQUENCE</scope>
    <source>
        <strain evidence="1">HS-1</strain>
    </source>
</reference>
<dbReference type="EMBL" id="AP018553">
    <property type="protein sequence ID" value="BBD73629.1"/>
    <property type="molecule type" value="Genomic_DNA"/>
</dbReference>
<reference evidence="3" key="2">
    <citation type="submission" date="2018-04" db="EMBL/GenBank/DDBJ databases">
        <title>Complete genome sequence of Sulfodiicoccus acidiphilus strain HS-1.</title>
        <authorList>
            <person name="Sakai H.D."/>
            <person name="Kurosawa N."/>
        </authorList>
    </citation>
    <scope>NUCLEOTIDE SEQUENCE [LARGE SCALE GENOMIC DNA]</scope>
    <source>
        <strain evidence="3">HS-1</strain>
    </source>
</reference>
<name>A0A348B627_9CREN</name>
<accession>A0A348B627</accession>
<protein>
    <submittedName>
        <fullName evidence="1">Uncharacterized protein</fullName>
    </submittedName>
</protein>
<dbReference type="Proteomes" id="UP000276741">
    <property type="component" value="Chromosome"/>
</dbReference>
<proteinExistence type="predicted"/>